<accession>A0A9D2UM54</accession>
<proteinExistence type="predicted"/>
<gene>
    <name evidence="3" type="ORF">K8V74_06080</name>
</gene>
<keyword evidence="2" id="KW-0472">Membrane</keyword>
<dbReference type="AlphaFoldDB" id="A0A9D2UM54"/>
<comment type="caution">
    <text evidence="3">The sequence shown here is derived from an EMBL/GenBank/DDBJ whole genome shotgun (WGS) entry which is preliminary data.</text>
</comment>
<evidence type="ECO:0000256" key="1">
    <source>
        <dbReference type="SAM" id="MobiDB-lite"/>
    </source>
</evidence>
<keyword evidence="2" id="KW-1133">Transmembrane helix</keyword>
<dbReference type="EMBL" id="DYXR01000196">
    <property type="protein sequence ID" value="HJE77499.1"/>
    <property type="molecule type" value="Genomic_DNA"/>
</dbReference>
<protein>
    <submittedName>
        <fullName evidence="3">ABC transporter permease</fullName>
    </submittedName>
</protein>
<reference evidence="3" key="2">
    <citation type="submission" date="2021-09" db="EMBL/GenBank/DDBJ databases">
        <authorList>
            <person name="Gilroy R."/>
        </authorList>
    </citation>
    <scope>NUCLEOTIDE SEQUENCE</scope>
    <source>
        <strain evidence="3">CHK139-4039</strain>
    </source>
</reference>
<feature type="compositionally biased region" description="Low complexity" evidence="1">
    <location>
        <begin position="43"/>
        <end position="57"/>
    </location>
</feature>
<evidence type="ECO:0000256" key="2">
    <source>
        <dbReference type="SAM" id="Phobius"/>
    </source>
</evidence>
<name>A0A9D2UM54_BREEP</name>
<feature type="transmembrane region" description="Helical" evidence="2">
    <location>
        <begin position="6"/>
        <end position="27"/>
    </location>
</feature>
<sequence length="63" mass="6555">AVPATMRDAIQGAIIIAAVAYSGVVFARRRRRGRTPTPKDSLTTSAETTPSTTPAGGDDAVRQ</sequence>
<keyword evidence="2" id="KW-0812">Transmembrane</keyword>
<dbReference type="Proteomes" id="UP000743760">
    <property type="component" value="Unassembled WGS sequence"/>
</dbReference>
<feature type="non-terminal residue" evidence="3">
    <location>
        <position position="1"/>
    </location>
</feature>
<reference evidence="3" key="1">
    <citation type="journal article" date="2021" name="PeerJ">
        <title>Extensive microbial diversity within the chicken gut microbiome revealed by metagenomics and culture.</title>
        <authorList>
            <person name="Gilroy R."/>
            <person name="Ravi A."/>
            <person name="Getino M."/>
            <person name="Pursley I."/>
            <person name="Horton D.L."/>
            <person name="Alikhan N.F."/>
            <person name="Baker D."/>
            <person name="Gharbi K."/>
            <person name="Hall N."/>
            <person name="Watson M."/>
            <person name="Adriaenssens E.M."/>
            <person name="Foster-Nyarko E."/>
            <person name="Jarju S."/>
            <person name="Secka A."/>
            <person name="Antonio M."/>
            <person name="Oren A."/>
            <person name="Chaudhuri R.R."/>
            <person name="La Ragione R."/>
            <person name="Hildebrand F."/>
            <person name="Pallen M.J."/>
        </authorList>
    </citation>
    <scope>NUCLEOTIDE SEQUENCE</scope>
    <source>
        <strain evidence="3">CHK139-4039</strain>
    </source>
</reference>
<evidence type="ECO:0000313" key="4">
    <source>
        <dbReference type="Proteomes" id="UP000743760"/>
    </source>
</evidence>
<organism evidence="3 4">
    <name type="scientific">Brevibacterium epidermidis</name>
    <dbReference type="NCBI Taxonomy" id="1698"/>
    <lineage>
        <taxon>Bacteria</taxon>
        <taxon>Bacillati</taxon>
        <taxon>Actinomycetota</taxon>
        <taxon>Actinomycetes</taxon>
        <taxon>Micrococcales</taxon>
        <taxon>Brevibacteriaceae</taxon>
        <taxon>Brevibacterium</taxon>
    </lineage>
</organism>
<evidence type="ECO:0000313" key="3">
    <source>
        <dbReference type="EMBL" id="HJE77499.1"/>
    </source>
</evidence>
<feature type="region of interest" description="Disordered" evidence="1">
    <location>
        <begin position="28"/>
        <end position="63"/>
    </location>
</feature>